<name>A0ABX2RS19_9ACTN</name>
<comment type="caution">
    <text evidence="1">The sequence shown here is derived from an EMBL/GenBank/DDBJ whole genome shotgun (WGS) entry which is preliminary data.</text>
</comment>
<dbReference type="EMBL" id="JACCCQ010000001">
    <property type="protein sequence ID" value="NYF59328.1"/>
    <property type="molecule type" value="Genomic_DNA"/>
</dbReference>
<organism evidence="1 2">
    <name type="scientific">Micromonospora purpureochromogenes</name>
    <dbReference type="NCBI Taxonomy" id="47872"/>
    <lineage>
        <taxon>Bacteria</taxon>
        <taxon>Bacillati</taxon>
        <taxon>Actinomycetota</taxon>
        <taxon>Actinomycetes</taxon>
        <taxon>Micromonosporales</taxon>
        <taxon>Micromonosporaceae</taxon>
        <taxon>Micromonospora</taxon>
    </lineage>
</organism>
<reference evidence="1 2" key="1">
    <citation type="submission" date="2020-07" db="EMBL/GenBank/DDBJ databases">
        <title>Sequencing the genomes of 1000 actinobacteria strains.</title>
        <authorList>
            <person name="Klenk H.-P."/>
        </authorList>
    </citation>
    <scope>NUCLEOTIDE SEQUENCE [LARGE SCALE GENOMIC DNA]</scope>
    <source>
        <strain evidence="1 2">DSM 43814</strain>
    </source>
</reference>
<evidence type="ECO:0000313" key="1">
    <source>
        <dbReference type="EMBL" id="NYF59328.1"/>
    </source>
</evidence>
<accession>A0ABX2RS19</accession>
<protein>
    <submittedName>
        <fullName evidence="1">Uncharacterized protein</fullName>
    </submittedName>
</protein>
<keyword evidence="2" id="KW-1185">Reference proteome</keyword>
<dbReference type="Proteomes" id="UP000631553">
    <property type="component" value="Unassembled WGS sequence"/>
</dbReference>
<gene>
    <name evidence="1" type="ORF">HDA35_005159</name>
</gene>
<proteinExistence type="predicted"/>
<dbReference type="RefSeq" id="WP_179805033.1">
    <property type="nucleotide sequence ID" value="NZ_JACCCQ010000001.1"/>
</dbReference>
<evidence type="ECO:0000313" key="2">
    <source>
        <dbReference type="Proteomes" id="UP000631553"/>
    </source>
</evidence>
<sequence length="165" mass="18002">MTTHRSDTHRLVYGHAQMHDCLAFADAETAASEAAEITAIAAASTWGEARALRTEHAWNPVGPEYHDPEDGPADDAAFDINEVGSVQDGDWPPMVATRAFRLLPQDLRDRFGASSATVFNGDVIEIPLAREAELVAELRERGYEVTRDDELINVLDGRGFSPLVG</sequence>